<proteinExistence type="predicted"/>
<dbReference type="GeneID" id="8442405"/>
<evidence type="ECO:0000313" key="2">
    <source>
        <dbReference type="Proteomes" id="UP000002058"/>
    </source>
</evidence>
<dbReference type="Proteomes" id="UP000002058">
    <property type="component" value="Unassembled WGS sequence"/>
</dbReference>
<dbReference type="RefSeq" id="XP_002545021.1">
    <property type="nucleotide sequence ID" value="XM_002544975.1"/>
</dbReference>
<dbReference type="KEGG" id="ure:UREG_04538"/>
<gene>
    <name evidence="1" type="ORF">UREG_04538</name>
</gene>
<reference evidence="2" key="1">
    <citation type="journal article" date="2009" name="Genome Res.">
        <title>Comparative genomic analyses of the human fungal pathogens Coccidioides and their relatives.</title>
        <authorList>
            <person name="Sharpton T.J."/>
            <person name="Stajich J.E."/>
            <person name="Rounsley S.D."/>
            <person name="Gardner M.J."/>
            <person name="Wortman J.R."/>
            <person name="Jordar V.S."/>
            <person name="Maiti R."/>
            <person name="Kodira C.D."/>
            <person name="Neafsey D.E."/>
            <person name="Zeng Q."/>
            <person name="Hung C.-Y."/>
            <person name="McMahan C."/>
            <person name="Muszewska A."/>
            <person name="Grynberg M."/>
            <person name="Mandel M.A."/>
            <person name="Kellner E.M."/>
            <person name="Barker B.M."/>
            <person name="Galgiani J.N."/>
            <person name="Orbach M.J."/>
            <person name="Kirkland T.N."/>
            <person name="Cole G.T."/>
            <person name="Henn M.R."/>
            <person name="Birren B.W."/>
            <person name="Taylor J.W."/>
        </authorList>
    </citation>
    <scope>NUCLEOTIDE SEQUENCE [LARGE SCALE GENOMIC DNA]</scope>
    <source>
        <strain evidence="2">UAMH 1704</strain>
    </source>
</reference>
<evidence type="ECO:0000313" key="1">
    <source>
        <dbReference type="EMBL" id="EEP79692.1"/>
    </source>
</evidence>
<dbReference type="VEuPathDB" id="FungiDB:UREG_04538"/>
<keyword evidence="2" id="KW-1185">Reference proteome</keyword>
<dbReference type="HOGENOM" id="CLU_1497313_0_0_1"/>
<dbReference type="AlphaFoldDB" id="C4JPF6"/>
<name>C4JPF6_UNCRE</name>
<sequence>MRLGQACDLTAIHVSYHNSGRPKSPPIYWGISRARTGLKPFWRFLQSNTTYSVHTLPLKALQGGQNTVWNISKFVLVFGDVRGTTALLGITTDCSAVNPAPVHLFTPAQVVALSRTAKFRASAAWPRSYEFETRIEHGILGLHASSVLCLWHRVTWRSGALKTVYSPLAGTQPSGSIIIN</sequence>
<organism evidence="1 2">
    <name type="scientific">Uncinocarpus reesii (strain UAMH 1704)</name>
    <dbReference type="NCBI Taxonomy" id="336963"/>
    <lineage>
        <taxon>Eukaryota</taxon>
        <taxon>Fungi</taxon>
        <taxon>Dikarya</taxon>
        <taxon>Ascomycota</taxon>
        <taxon>Pezizomycotina</taxon>
        <taxon>Eurotiomycetes</taxon>
        <taxon>Eurotiomycetidae</taxon>
        <taxon>Onygenales</taxon>
        <taxon>Onygenaceae</taxon>
        <taxon>Uncinocarpus</taxon>
    </lineage>
</organism>
<dbReference type="EMBL" id="CH476616">
    <property type="protein sequence ID" value="EEP79692.1"/>
    <property type="molecule type" value="Genomic_DNA"/>
</dbReference>
<protein>
    <submittedName>
        <fullName evidence="1">Uncharacterized protein</fullName>
    </submittedName>
</protein>
<dbReference type="InParanoid" id="C4JPF6"/>
<accession>C4JPF6</accession>